<feature type="compositionally biased region" description="Polar residues" evidence="19">
    <location>
        <begin position="183"/>
        <end position="195"/>
    </location>
</feature>
<keyword evidence="14" id="KW-0496">Mitochondrion</keyword>
<keyword evidence="17" id="KW-0676">Redox-active center</keyword>
<evidence type="ECO:0000256" key="15">
    <source>
        <dbReference type="ARBA" id="ARBA00023136"/>
    </source>
</evidence>
<name>A0A0P1KMA8_9SACH</name>
<dbReference type="EMBL" id="LN890560">
    <property type="protein sequence ID" value="CUS20205.1"/>
    <property type="molecule type" value="Genomic_DNA"/>
</dbReference>
<keyword evidence="9" id="KW-0809">Transit peptide</keyword>
<dbReference type="OrthoDB" id="7481291at2759"/>
<evidence type="ECO:0000256" key="10">
    <source>
        <dbReference type="ARBA" id="ARBA00022968"/>
    </source>
</evidence>
<evidence type="ECO:0000256" key="13">
    <source>
        <dbReference type="ARBA" id="ARBA00023010"/>
    </source>
</evidence>
<keyword evidence="10" id="KW-0735">Signal-anchor</keyword>
<dbReference type="GO" id="GO:0015035">
    <property type="term" value="F:protein-disulfide reductase activity"/>
    <property type="evidence" value="ECO:0007669"/>
    <property type="project" value="InterPro"/>
</dbReference>
<dbReference type="GO" id="GO:0005758">
    <property type="term" value="C:mitochondrial intermembrane space"/>
    <property type="evidence" value="ECO:0007669"/>
    <property type="project" value="TreeGrafter"/>
</dbReference>
<reference evidence="22" key="1">
    <citation type="submission" date="2015-10" db="EMBL/GenBank/DDBJ databases">
        <authorList>
            <person name="Devillers H."/>
        </authorList>
    </citation>
    <scope>NUCLEOTIDE SEQUENCE [LARGE SCALE GENOMIC DNA]</scope>
</reference>
<evidence type="ECO:0000256" key="5">
    <source>
        <dbReference type="ARBA" id="ARBA00022448"/>
    </source>
</evidence>
<evidence type="ECO:0000256" key="6">
    <source>
        <dbReference type="ARBA" id="ARBA00022692"/>
    </source>
</evidence>
<dbReference type="Pfam" id="PF06747">
    <property type="entry name" value="CHCH"/>
    <property type="match status" value="1"/>
</dbReference>
<feature type="compositionally biased region" description="Basic and acidic residues" evidence="19">
    <location>
        <begin position="66"/>
        <end position="90"/>
    </location>
</feature>
<evidence type="ECO:0000256" key="1">
    <source>
        <dbReference type="ARBA" id="ARBA00001947"/>
    </source>
</evidence>
<evidence type="ECO:0000256" key="9">
    <source>
        <dbReference type="ARBA" id="ARBA00022946"/>
    </source>
</evidence>
<feature type="compositionally biased region" description="Basic and acidic residues" evidence="19">
    <location>
        <begin position="224"/>
        <end position="236"/>
    </location>
</feature>
<dbReference type="GO" id="GO:0005743">
    <property type="term" value="C:mitochondrial inner membrane"/>
    <property type="evidence" value="ECO:0007669"/>
    <property type="project" value="UniProtKB-SubCell"/>
</dbReference>
<evidence type="ECO:0000256" key="7">
    <source>
        <dbReference type="ARBA" id="ARBA00022792"/>
    </source>
</evidence>
<keyword evidence="22" id="KW-1185">Reference proteome</keyword>
<protein>
    <recommendedName>
        <fullName evidence="4">Mitochondrial intermembrane space import and assembly protein 40</fullName>
    </recommendedName>
    <alternativeName>
        <fullName evidence="18">Mitochondrial import inner membrane translocase TIM40</fullName>
    </alternativeName>
</protein>
<evidence type="ECO:0000256" key="14">
    <source>
        <dbReference type="ARBA" id="ARBA00023128"/>
    </source>
</evidence>
<evidence type="ECO:0000256" key="12">
    <source>
        <dbReference type="ARBA" id="ARBA00023002"/>
    </source>
</evidence>
<dbReference type="AlphaFoldDB" id="A0A0P1KMA8"/>
<evidence type="ECO:0000256" key="11">
    <source>
        <dbReference type="ARBA" id="ARBA00022989"/>
    </source>
</evidence>
<comment type="subcellular location">
    <subcellularLocation>
        <location evidence="3">Mitochondrion inner membrane</location>
        <topology evidence="3">Single-pass type II membrane protein</topology>
        <orientation evidence="3">Intermembrane side</orientation>
    </subcellularLocation>
</comment>
<dbReference type="PANTHER" id="PTHR21622:SF0">
    <property type="entry name" value="COILED-COIL-HELIX-COILED-COIL-HELIX DOMAIN CONTAINING 4"/>
    <property type="match status" value="1"/>
</dbReference>
<evidence type="ECO:0000313" key="21">
    <source>
        <dbReference type="EMBL" id="CUS20205.1"/>
    </source>
</evidence>
<keyword evidence="15" id="KW-0472">Membrane</keyword>
<keyword evidence="11" id="KW-1133">Transmembrane helix</keyword>
<dbReference type="InterPro" id="IPR010625">
    <property type="entry name" value="CHCH"/>
</dbReference>
<feature type="region of interest" description="Disordered" evidence="19">
    <location>
        <begin position="173"/>
        <end position="236"/>
    </location>
</feature>
<feature type="compositionally biased region" description="Polar residues" evidence="19">
    <location>
        <begin position="91"/>
        <end position="100"/>
    </location>
</feature>
<dbReference type="Gene3D" id="1.10.287.2900">
    <property type="match status" value="1"/>
</dbReference>
<keyword evidence="12" id="KW-0560">Oxidoreductase</keyword>
<feature type="region of interest" description="Disordered" evidence="19">
    <location>
        <begin position="66"/>
        <end position="106"/>
    </location>
</feature>
<sequence length="236" mass="25898">MYRIGLLGVRRITLLRQPFAQKRLLSHGNLNRQFATSRFRLASASVAAGSMLGLLAAGSCLALEESEKTEGGKEAPTESSEKGETEKKGQNGDNTEQKPQSAYDPDTGEINWDCPCLGGMAQGPCGEEFKAAFSCFVYSEEDPKGIDCIEKFKGMQDCFRKYPEHYAEQIKDEEDAAGAAAQLESQSSDQSQTVPESKMTAPEETAPMKQQEADFEPLEEELKEETKSSDKDSKAE</sequence>
<evidence type="ECO:0000256" key="16">
    <source>
        <dbReference type="ARBA" id="ARBA00023157"/>
    </source>
</evidence>
<keyword evidence="13" id="KW-0811">Translocation</keyword>
<evidence type="ECO:0000256" key="17">
    <source>
        <dbReference type="ARBA" id="ARBA00023284"/>
    </source>
</evidence>
<proteinExistence type="predicted"/>
<keyword evidence="5" id="KW-0813">Transport</keyword>
<comment type="cofactor">
    <cofactor evidence="1">
        <name>Zn(2+)</name>
        <dbReference type="ChEBI" id="CHEBI:29105"/>
    </cofactor>
</comment>
<dbReference type="InterPro" id="IPR039289">
    <property type="entry name" value="CHCHD4"/>
</dbReference>
<evidence type="ECO:0000259" key="20">
    <source>
        <dbReference type="Pfam" id="PF06747"/>
    </source>
</evidence>
<feature type="compositionally biased region" description="Acidic residues" evidence="19">
    <location>
        <begin position="213"/>
        <end position="223"/>
    </location>
</feature>
<evidence type="ECO:0000256" key="2">
    <source>
        <dbReference type="ARBA" id="ARBA00001973"/>
    </source>
</evidence>
<keyword evidence="6" id="KW-0812">Transmembrane</keyword>
<dbReference type="PROSITE" id="PS51808">
    <property type="entry name" value="CHCH"/>
    <property type="match status" value="1"/>
</dbReference>
<feature type="domain" description="CHCH" evidence="20">
    <location>
        <begin position="125"/>
        <end position="161"/>
    </location>
</feature>
<dbReference type="PANTHER" id="PTHR21622">
    <property type="entry name" value="COILED-COIL-HELIX-COILED-COIL-HELIX DOMAIN CONTAINING 4"/>
    <property type="match status" value="1"/>
</dbReference>
<dbReference type="Proteomes" id="UP000236544">
    <property type="component" value="Unassembled WGS sequence"/>
</dbReference>
<dbReference type="FunFam" id="1.10.287.2900:FF:000002">
    <property type="entry name" value="Mitochondrial intermembrane space import and assembly protein"/>
    <property type="match status" value="1"/>
</dbReference>
<accession>A0A0P1KMA8</accession>
<organism evidence="21 22">
    <name type="scientific">Lachancea quebecensis</name>
    <dbReference type="NCBI Taxonomy" id="1654605"/>
    <lineage>
        <taxon>Eukaryota</taxon>
        <taxon>Fungi</taxon>
        <taxon>Dikarya</taxon>
        <taxon>Ascomycota</taxon>
        <taxon>Saccharomycotina</taxon>
        <taxon>Saccharomycetes</taxon>
        <taxon>Saccharomycetales</taxon>
        <taxon>Saccharomycetaceae</taxon>
        <taxon>Lachancea</taxon>
    </lineage>
</organism>
<keyword evidence="7" id="KW-0999">Mitochondrion inner membrane</keyword>
<evidence type="ECO:0000256" key="19">
    <source>
        <dbReference type="SAM" id="MobiDB-lite"/>
    </source>
</evidence>
<gene>
    <name evidence="21" type="ORF">LAQU0_S01e01376g</name>
</gene>
<comment type="cofactor">
    <cofactor evidence="2">
        <name>Cu(2+)</name>
        <dbReference type="ChEBI" id="CHEBI:29036"/>
    </cofactor>
</comment>
<keyword evidence="16" id="KW-1015">Disulfide bond</keyword>
<evidence type="ECO:0000256" key="3">
    <source>
        <dbReference type="ARBA" id="ARBA00004164"/>
    </source>
</evidence>
<evidence type="ECO:0000256" key="18">
    <source>
        <dbReference type="ARBA" id="ARBA00033150"/>
    </source>
</evidence>
<keyword evidence="8" id="KW-0653">Protein transport</keyword>
<dbReference type="GO" id="GO:0045041">
    <property type="term" value="P:protein import into mitochondrial intermembrane space"/>
    <property type="evidence" value="ECO:0007669"/>
    <property type="project" value="InterPro"/>
</dbReference>
<evidence type="ECO:0000313" key="22">
    <source>
        <dbReference type="Proteomes" id="UP000236544"/>
    </source>
</evidence>
<evidence type="ECO:0000256" key="8">
    <source>
        <dbReference type="ARBA" id="ARBA00022927"/>
    </source>
</evidence>
<evidence type="ECO:0000256" key="4">
    <source>
        <dbReference type="ARBA" id="ARBA00013714"/>
    </source>
</evidence>